<dbReference type="EMBL" id="NTFI01000006">
    <property type="protein sequence ID" value="PHQ24010.1"/>
    <property type="molecule type" value="Genomic_DNA"/>
</dbReference>
<reference evidence="2 3" key="1">
    <citation type="submission" date="2017-09" db="EMBL/GenBank/DDBJ databases">
        <title>The draft genome sequences of Marinobacter guineae M3B.</title>
        <authorList>
            <person name="Cao J."/>
        </authorList>
    </citation>
    <scope>NUCLEOTIDE SEQUENCE [LARGE SCALE GENOMIC DNA]</scope>
    <source>
        <strain evidence="2 3">M3B</strain>
    </source>
</reference>
<keyword evidence="1" id="KW-0175">Coiled coil</keyword>
<name>A0A2G1VBH0_9GAMM</name>
<dbReference type="InterPro" id="IPR036629">
    <property type="entry name" value="YjbJ_sf"/>
</dbReference>
<dbReference type="Proteomes" id="UP000229044">
    <property type="component" value="Unassembled WGS sequence"/>
</dbReference>
<evidence type="ECO:0000313" key="3">
    <source>
        <dbReference type="Proteomes" id="UP000229044"/>
    </source>
</evidence>
<dbReference type="Gene3D" id="1.10.1470.10">
    <property type="entry name" value="YjbJ"/>
    <property type="match status" value="1"/>
</dbReference>
<dbReference type="AlphaFoldDB" id="A0A2G1VBH0"/>
<feature type="coiled-coil region" evidence="1">
    <location>
        <begin position="22"/>
        <end position="49"/>
    </location>
</feature>
<accession>A0A2G1VBH0</accession>
<proteinExistence type="predicted"/>
<evidence type="ECO:0000256" key="1">
    <source>
        <dbReference type="SAM" id="Coils"/>
    </source>
</evidence>
<dbReference type="SUPFAM" id="SSF69047">
    <property type="entry name" value="Hypothetical protein YjbJ"/>
    <property type="match status" value="1"/>
</dbReference>
<organism evidence="2 3">
    <name type="scientific">Marinobacter guineae</name>
    <dbReference type="NCBI Taxonomy" id="432303"/>
    <lineage>
        <taxon>Bacteria</taxon>
        <taxon>Pseudomonadati</taxon>
        <taxon>Pseudomonadota</taxon>
        <taxon>Gammaproteobacteria</taxon>
        <taxon>Pseudomonadales</taxon>
        <taxon>Marinobacteraceae</taxon>
        <taxon>Marinobacter</taxon>
    </lineage>
</organism>
<dbReference type="OrthoDB" id="9796058at2"/>
<evidence type="ECO:0000313" key="2">
    <source>
        <dbReference type="EMBL" id="PHQ24010.1"/>
    </source>
</evidence>
<keyword evidence="3" id="KW-1185">Reference proteome</keyword>
<comment type="caution">
    <text evidence="2">The sequence shown here is derived from an EMBL/GenBank/DDBJ whole genome shotgun (WGS) entry which is preliminary data.</text>
</comment>
<dbReference type="RefSeq" id="WP_099619585.1">
    <property type="nucleotide sequence ID" value="NZ_KZ319342.1"/>
</dbReference>
<sequence>MNRDSIEVNWKESEGKLTNDRLDTIAAKRDQLESEIQQARGIIKHAAENNAHVR</sequence>
<gene>
    <name evidence="2" type="ORF">CLH62_17980</name>
</gene>
<protein>
    <submittedName>
        <fullName evidence="2">General stress protein CsbD</fullName>
    </submittedName>
</protein>